<dbReference type="Gene3D" id="3.40.50.12780">
    <property type="entry name" value="N-terminal domain of ligase-like"/>
    <property type="match status" value="1"/>
</dbReference>
<dbReference type="InterPro" id="IPR042099">
    <property type="entry name" value="ANL_N_sf"/>
</dbReference>
<comment type="caution">
    <text evidence="3">The sequence shown here is derived from an EMBL/GenBank/DDBJ whole genome shotgun (WGS) entry which is preliminary data.</text>
</comment>
<dbReference type="EMBL" id="WMBQ01000001">
    <property type="protein sequence ID" value="MTD92827.1"/>
    <property type="molecule type" value="Genomic_DNA"/>
</dbReference>
<dbReference type="AlphaFoldDB" id="A0A6I3KG92"/>
<gene>
    <name evidence="3" type="ORF">GIW81_00590</name>
</gene>
<dbReference type="InterPro" id="IPR050237">
    <property type="entry name" value="ATP-dep_AMP-bd_enzyme"/>
</dbReference>
<dbReference type="Gene3D" id="3.30.300.30">
    <property type="match status" value="1"/>
</dbReference>
<feature type="domain" description="AMP-binding enzyme C-terminal" evidence="2">
    <location>
        <begin position="485"/>
        <end position="559"/>
    </location>
</feature>
<protein>
    <submittedName>
        <fullName evidence="3">AMP-binding protein</fullName>
    </submittedName>
</protein>
<evidence type="ECO:0000313" key="3">
    <source>
        <dbReference type="EMBL" id="MTD92827.1"/>
    </source>
</evidence>
<evidence type="ECO:0000313" key="4">
    <source>
        <dbReference type="Proteomes" id="UP000440694"/>
    </source>
</evidence>
<evidence type="ECO:0000259" key="2">
    <source>
        <dbReference type="Pfam" id="PF13193"/>
    </source>
</evidence>
<sequence>MATMVLTRPPANASQPAMAWLDHYPRGVDWHMPLKVAPLYRLLDDAVARFGHLNCTNFLGRTLTYSEIGAQVDRATLGLQRLGVKKGTKVGLFLPNSPTFIVFFFAVLKAGGTIVNFNPLYTVAELTQQVKDSDTELMVTLDLKVLFDKVDALLQAGCLKRAIVAPFPPLLPVTKAALFRLFRSKELARPLQSASRDKIVLEAEVMAGEGHPEPVAIDPMRDVAVLQYTGGTTGTPKGAMLTHANVYVNVQQVGASSPDLADGVERVLGVLPFFHVFALTVVMNLGIAHAAEIIIMPRFALDDALKLIDKTKPTIMPGVPTLFNAIMNHPKIGDFDLSSLKFCLSGGAALPIEVKQRFEAVTGCKVVEGYGLSESSPVVTCNPLEGPVKPGSIGMPLPGTVISLRDLGDPTKEVPVGEKGEICISGPQVMLGYYKRPQETAEQMVDGFLRTGDVARMDEQGFFFIEDRIKDLIISSGFNVYPRRIEEAIYEHPSVAEVTVIGIKDKKRGEAPKAFVRLKPGMSVTVPELCEHLAVRISKIEMPSAIEFRDELPKTMIGKLSKKELKAEEAAKGTA</sequence>
<proteinExistence type="predicted"/>
<accession>A0A6I3KG92</accession>
<dbReference type="PROSITE" id="PS00455">
    <property type="entry name" value="AMP_BINDING"/>
    <property type="match status" value="1"/>
</dbReference>
<dbReference type="PANTHER" id="PTHR43767">
    <property type="entry name" value="LONG-CHAIN-FATTY-ACID--COA LIGASE"/>
    <property type="match status" value="1"/>
</dbReference>
<name>A0A6I3KG92_9HYPH</name>
<evidence type="ECO:0000259" key="1">
    <source>
        <dbReference type="Pfam" id="PF00501"/>
    </source>
</evidence>
<dbReference type="Pfam" id="PF00501">
    <property type="entry name" value="AMP-binding"/>
    <property type="match status" value="1"/>
</dbReference>
<dbReference type="Proteomes" id="UP000440694">
    <property type="component" value="Unassembled WGS sequence"/>
</dbReference>
<keyword evidence="4" id="KW-1185">Reference proteome</keyword>
<dbReference type="GO" id="GO:0016878">
    <property type="term" value="F:acid-thiol ligase activity"/>
    <property type="evidence" value="ECO:0007669"/>
    <property type="project" value="UniProtKB-ARBA"/>
</dbReference>
<reference evidence="3 4" key="1">
    <citation type="submission" date="2019-11" db="EMBL/GenBank/DDBJ databases">
        <title>Identification of a novel strain.</title>
        <authorList>
            <person name="Xu Q."/>
            <person name="Wang G."/>
        </authorList>
    </citation>
    <scope>NUCLEOTIDE SEQUENCE [LARGE SCALE GENOMIC DNA]</scope>
    <source>
        <strain evidence="4">xq</strain>
    </source>
</reference>
<dbReference type="SUPFAM" id="SSF56801">
    <property type="entry name" value="Acetyl-CoA synthetase-like"/>
    <property type="match status" value="1"/>
</dbReference>
<dbReference type="PANTHER" id="PTHR43767:SF1">
    <property type="entry name" value="NONRIBOSOMAL PEPTIDE SYNTHASE PES1 (EUROFUNG)-RELATED"/>
    <property type="match status" value="1"/>
</dbReference>
<feature type="domain" description="AMP-dependent synthetase/ligase" evidence="1">
    <location>
        <begin position="45"/>
        <end position="434"/>
    </location>
</feature>
<dbReference type="InterPro" id="IPR000873">
    <property type="entry name" value="AMP-dep_synth/lig_dom"/>
</dbReference>
<organism evidence="3 4">
    <name type="scientific">Hyphomicrobium album</name>
    <dbReference type="NCBI Taxonomy" id="2665159"/>
    <lineage>
        <taxon>Bacteria</taxon>
        <taxon>Pseudomonadati</taxon>
        <taxon>Pseudomonadota</taxon>
        <taxon>Alphaproteobacteria</taxon>
        <taxon>Hyphomicrobiales</taxon>
        <taxon>Hyphomicrobiaceae</taxon>
        <taxon>Hyphomicrobium</taxon>
    </lineage>
</organism>
<dbReference type="InterPro" id="IPR045851">
    <property type="entry name" value="AMP-bd_C_sf"/>
</dbReference>
<dbReference type="InterPro" id="IPR020845">
    <property type="entry name" value="AMP-binding_CS"/>
</dbReference>
<dbReference type="CDD" id="cd05936">
    <property type="entry name" value="FC-FACS_FadD_like"/>
    <property type="match status" value="1"/>
</dbReference>
<dbReference type="InterPro" id="IPR025110">
    <property type="entry name" value="AMP-bd_C"/>
</dbReference>
<dbReference type="Pfam" id="PF13193">
    <property type="entry name" value="AMP-binding_C"/>
    <property type="match status" value="1"/>
</dbReference>